<sequence>MYYKTHFIFIFAFLICCTERSKTKSVLERTTTGSEAVTNMASVTGNAGTELVALPFDFEKYTTLCIQKGGSECAERYPLLNEGKSRELMTQLSSKLEGTPERIFQLHSSQKNNLKIYIICFDGDSSSEEMVVIRGNQIVSQESVGYAMPENKTYQSFSVNEDLTVDIYEVNYSDFKKKTIRKYKIQADGSISKI</sequence>
<keyword evidence="2" id="KW-1185">Reference proteome</keyword>
<gene>
    <name evidence="1" type="ORF">IW15_08765</name>
</gene>
<proteinExistence type="predicted"/>
<dbReference type="AlphaFoldDB" id="A0A086A853"/>
<organism evidence="1 2">
    <name type="scientific">Chryseobacterium soli</name>
    <dbReference type="NCBI Taxonomy" id="445961"/>
    <lineage>
        <taxon>Bacteria</taxon>
        <taxon>Pseudomonadati</taxon>
        <taxon>Bacteroidota</taxon>
        <taxon>Flavobacteriia</taxon>
        <taxon>Flavobacteriales</taxon>
        <taxon>Weeksellaceae</taxon>
        <taxon>Chryseobacterium group</taxon>
        <taxon>Chryseobacterium</taxon>
    </lineage>
</organism>
<dbReference type="EMBL" id="JPRH01000003">
    <property type="protein sequence ID" value="KFF12867.1"/>
    <property type="molecule type" value="Genomic_DNA"/>
</dbReference>
<dbReference type="RefSeq" id="WP_034710589.1">
    <property type="nucleotide sequence ID" value="NZ_JPRH01000003.1"/>
</dbReference>
<dbReference type="Proteomes" id="UP000028705">
    <property type="component" value="Unassembled WGS sequence"/>
</dbReference>
<accession>A0A086A853</accession>
<reference evidence="1 2" key="1">
    <citation type="submission" date="2014-07" db="EMBL/GenBank/DDBJ databases">
        <title>Genome of Chryseobacterium soli DSM 19298.</title>
        <authorList>
            <person name="Stropko S.J."/>
            <person name="Pipes S.E."/>
            <person name="Newman J."/>
        </authorList>
    </citation>
    <scope>NUCLEOTIDE SEQUENCE [LARGE SCALE GENOMIC DNA]</scope>
    <source>
        <strain evidence="1 2">DSM 19298</strain>
    </source>
</reference>
<protein>
    <submittedName>
        <fullName evidence="1">Uncharacterized protein</fullName>
    </submittedName>
</protein>
<name>A0A086A853_9FLAO</name>
<evidence type="ECO:0000313" key="2">
    <source>
        <dbReference type="Proteomes" id="UP000028705"/>
    </source>
</evidence>
<comment type="caution">
    <text evidence="1">The sequence shown here is derived from an EMBL/GenBank/DDBJ whole genome shotgun (WGS) entry which is preliminary data.</text>
</comment>
<dbReference type="OrthoDB" id="1239212at2"/>
<evidence type="ECO:0000313" key="1">
    <source>
        <dbReference type="EMBL" id="KFF12867.1"/>
    </source>
</evidence>